<evidence type="ECO:0000256" key="2">
    <source>
        <dbReference type="ARBA" id="ARBA00001913"/>
    </source>
</evidence>
<comment type="cofactor">
    <cofactor evidence="2">
        <name>Ca(2+)</name>
        <dbReference type="ChEBI" id="CHEBI:29108"/>
    </cofactor>
</comment>
<evidence type="ECO:0000313" key="14">
    <source>
        <dbReference type="EMBL" id="UJO11855.1"/>
    </source>
</evidence>
<gene>
    <name evidence="14" type="ORF">CLAFUR5_01436</name>
</gene>
<evidence type="ECO:0000256" key="10">
    <source>
        <dbReference type="ARBA" id="ARBA00025679"/>
    </source>
</evidence>
<dbReference type="GO" id="GO:0045490">
    <property type="term" value="P:pectin catabolic process"/>
    <property type="evidence" value="ECO:0007669"/>
    <property type="project" value="TreeGrafter"/>
</dbReference>
<dbReference type="InterPro" id="IPR011050">
    <property type="entry name" value="Pectin_lyase_fold/virulence"/>
</dbReference>
<name>A0A9Q8L6M9_PASFU</name>
<comment type="similarity">
    <text evidence="4">Belongs to the polysaccharide lyase 3 family.</text>
</comment>
<dbReference type="OrthoDB" id="441042at2759"/>
<dbReference type="InterPro" id="IPR004898">
    <property type="entry name" value="Pectate_lyase_PlyH/PlyE-like"/>
</dbReference>
<evidence type="ECO:0000256" key="1">
    <source>
        <dbReference type="ARBA" id="ARBA00000695"/>
    </source>
</evidence>
<evidence type="ECO:0000256" key="7">
    <source>
        <dbReference type="ARBA" id="ARBA00022729"/>
    </source>
</evidence>
<keyword evidence="9 14" id="KW-0456">Lyase</keyword>
<accession>A0A9Q8L6M9</accession>
<dbReference type="EC" id="4.2.2.2" evidence="5"/>
<feature type="compositionally biased region" description="Acidic residues" evidence="12">
    <location>
        <begin position="71"/>
        <end position="119"/>
    </location>
</feature>
<dbReference type="GeneID" id="71981314"/>
<protein>
    <recommendedName>
        <fullName evidence="11">Probable pectate lyase F</fullName>
        <ecNumber evidence="5">4.2.2.2</ecNumber>
    </recommendedName>
</protein>
<dbReference type="KEGG" id="ffu:CLAFUR5_01436"/>
<comment type="function">
    <text evidence="10">Pectinolytic enzyme consist of four classes of enzymes: pectin lyase, polygalacturonase, pectin methylesterase and rhamnogalacturonase. Among pectinolytic enzymes, pectin lyase is the most important in depolymerization of pectin, since it cleaves internal glycosidic bonds of highly methylated pectins. Favors pectate, the anion, over pectin, the methyl ester.</text>
</comment>
<dbReference type="AlphaFoldDB" id="A0A9Q8L6M9"/>
<evidence type="ECO:0000256" key="5">
    <source>
        <dbReference type="ARBA" id="ARBA00012272"/>
    </source>
</evidence>
<evidence type="ECO:0000256" key="11">
    <source>
        <dbReference type="ARBA" id="ARBA00039895"/>
    </source>
</evidence>
<dbReference type="PANTHER" id="PTHR33407">
    <property type="entry name" value="PECTATE LYASE F-RELATED"/>
    <property type="match status" value="1"/>
</dbReference>
<organism evidence="14 15">
    <name type="scientific">Passalora fulva</name>
    <name type="common">Tomato leaf mold</name>
    <name type="synonym">Cladosporium fulvum</name>
    <dbReference type="NCBI Taxonomy" id="5499"/>
    <lineage>
        <taxon>Eukaryota</taxon>
        <taxon>Fungi</taxon>
        <taxon>Dikarya</taxon>
        <taxon>Ascomycota</taxon>
        <taxon>Pezizomycotina</taxon>
        <taxon>Dothideomycetes</taxon>
        <taxon>Dothideomycetidae</taxon>
        <taxon>Mycosphaerellales</taxon>
        <taxon>Mycosphaerellaceae</taxon>
        <taxon>Fulvia</taxon>
    </lineage>
</organism>
<evidence type="ECO:0000256" key="4">
    <source>
        <dbReference type="ARBA" id="ARBA00006463"/>
    </source>
</evidence>
<dbReference type="Gene3D" id="2.160.20.10">
    <property type="entry name" value="Single-stranded right-handed beta-helix, Pectin lyase-like"/>
    <property type="match status" value="1"/>
</dbReference>
<evidence type="ECO:0000256" key="3">
    <source>
        <dbReference type="ARBA" id="ARBA00004613"/>
    </source>
</evidence>
<feature type="compositionally biased region" description="Low complexity" evidence="12">
    <location>
        <begin position="148"/>
        <end position="184"/>
    </location>
</feature>
<dbReference type="SUPFAM" id="SSF51126">
    <property type="entry name" value="Pectin lyase-like"/>
    <property type="match status" value="1"/>
</dbReference>
<dbReference type="GO" id="GO:0030570">
    <property type="term" value="F:pectate lyase activity"/>
    <property type="evidence" value="ECO:0007669"/>
    <property type="project" value="UniProtKB-EC"/>
</dbReference>
<evidence type="ECO:0000256" key="12">
    <source>
        <dbReference type="SAM" id="MobiDB-lite"/>
    </source>
</evidence>
<dbReference type="PANTHER" id="PTHR33407:SF9">
    <property type="entry name" value="PECTATE LYASE F-RELATED"/>
    <property type="match status" value="1"/>
</dbReference>
<feature type="signal peptide" evidence="13">
    <location>
        <begin position="1"/>
        <end position="17"/>
    </location>
</feature>
<dbReference type="GO" id="GO:0005576">
    <property type="term" value="C:extracellular region"/>
    <property type="evidence" value="ECO:0007669"/>
    <property type="project" value="UniProtKB-SubCell"/>
</dbReference>
<feature type="chain" id="PRO_5040327020" description="Probable pectate lyase F" evidence="13">
    <location>
        <begin position="18"/>
        <end position="401"/>
    </location>
</feature>
<evidence type="ECO:0000256" key="13">
    <source>
        <dbReference type="SAM" id="SignalP"/>
    </source>
</evidence>
<keyword evidence="8" id="KW-0106">Calcium</keyword>
<feature type="compositionally biased region" description="Low complexity" evidence="12">
    <location>
        <begin position="120"/>
        <end position="140"/>
    </location>
</feature>
<dbReference type="EMBL" id="CP090163">
    <property type="protein sequence ID" value="UJO11855.1"/>
    <property type="molecule type" value="Genomic_DNA"/>
</dbReference>
<feature type="compositionally biased region" description="Acidic residues" evidence="12">
    <location>
        <begin position="372"/>
        <end position="382"/>
    </location>
</feature>
<proteinExistence type="inferred from homology"/>
<reference evidence="14" key="2">
    <citation type="journal article" date="2022" name="Microb. Genom.">
        <title>A chromosome-scale genome assembly of the tomato pathogen Cladosporium fulvum reveals a compartmentalized genome architecture and the presence of a dispensable chromosome.</title>
        <authorList>
            <person name="Zaccaron A.Z."/>
            <person name="Chen L.H."/>
            <person name="Samaras A."/>
            <person name="Stergiopoulos I."/>
        </authorList>
    </citation>
    <scope>NUCLEOTIDE SEQUENCE</scope>
    <source>
        <strain evidence="14">Race5_Kim</strain>
    </source>
</reference>
<comment type="subcellular location">
    <subcellularLocation>
        <location evidence="3">Secreted</location>
    </subcellularLocation>
</comment>
<evidence type="ECO:0000256" key="9">
    <source>
        <dbReference type="ARBA" id="ARBA00023239"/>
    </source>
</evidence>
<dbReference type="RefSeq" id="XP_047756221.1">
    <property type="nucleotide sequence ID" value="XM_047900584.1"/>
</dbReference>
<reference evidence="14" key="1">
    <citation type="submission" date="2021-12" db="EMBL/GenBank/DDBJ databases">
        <authorList>
            <person name="Zaccaron A."/>
            <person name="Stergiopoulos I."/>
        </authorList>
    </citation>
    <scope>NUCLEOTIDE SEQUENCE</scope>
    <source>
        <strain evidence="14">Race5_Kim</strain>
    </source>
</reference>
<sequence>MQYITAAALALAVVGQAAPHFPPKGGYGGYPAAPAPGTGISFPTATGGVALPTGYPIYPTGSSSGFKARSDDDEEEEEDKDEDEEGSSSADEEEEEEEEESSSSDDEEESSSSDDEEESTSLSAASSGTASATATPSSSSSDDEEESTSSPAASSGAASVTATPSSTSGSSGSSSGGKIPASSGSSALDAVKTIAAGEFFDGGMVAYDRGQSCTGQSEGGDSDAVFYLEEGASLSNVIIGPNQIEGVHCFGACKLTNVWWAAVCEDAFTIKEQETGATTTIEGGGAFGAEDKVLQHNGGGTMSVSGFTVESFGKLYRSCGNCKTMYERHVIFNDITATDGKSLAGINSNYGDTATFKSVTTSGVSDICVEYEGNDTGDEPEEISSGPSDACIYSTSDVTSS</sequence>
<keyword evidence="7 13" id="KW-0732">Signal</keyword>
<comment type="catalytic activity">
    <reaction evidence="1">
        <text>Eliminative cleavage of (1-&gt;4)-alpha-D-galacturonan to give oligosaccharides with 4-deoxy-alpha-D-galact-4-enuronosyl groups at their non-reducing ends.</text>
        <dbReference type="EC" id="4.2.2.2"/>
    </reaction>
</comment>
<evidence type="ECO:0000256" key="8">
    <source>
        <dbReference type="ARBA" id="ARBA00022837"/>
    </source>
</evidence>
<keyword evidence="15" id="KW-1185">Reference proteome</keyword>
<dbReference type="OMA" id="CAASHER"/>
<evidence type="ECO:0000256" key="6">
    <source>
        <dbReference type="ARBA" id="ARBA00022525"/>
    </source>
</evidence>
<evidence type="ECO:0000313" key="15">
    <source>
        <dbReference type="Proteomes" id="UP000756132"/>
    </source>
</evidence>
<feature type="region of interest" description="Disordered" evidence="12">
    <location>
        <begin position="372"/>
        <end position="401"/>
    </location>
</feature>
<dbReference type="InterPro" id="IPR012334">
    <property type="entry name" value="Pectin_lyas_fold"/>
</dbReference>
<dbReference type="Proteomes" id="UP000756132">
    <property type="component" value="Chromosome 1"/>
</dbReference>
<dbReference type="Pfam" id="PF03211">
    <property type="entry name" value="Pectate_lyase"/>
    <property type="match status" value="1"/>
</dbReference>
<feature type="region of interest" description="Disordered" evidence="12">
    <location>
        <begin position="40"/>
        <end position="184"/>
    </location>
</feature>
<keyword evidence="6" id="KW-0964">Secreted</keyword>